<name>A0A0F3IEZ1_9GAMM</name>
<dbReference type="InterPro" id="IPR013406">
    <property type="entry name" value="CHP02574_addiction_mod"/>
</dbReference>
<gene>
    <name evidence="1" type="ORF">VZ94_19065</name>
</gene>
<reference evidence="2" key="1">
    <citation type="submission" date="2015-03" db="EMBL/GenBank/DDBJ databases">
        <title>Draft genome sequence of a novel methanotroph (Sn10-6) isolated from flooded ricefield rhizosphere in India.</title>
        <authorList>
            <person name="Pandit P.S."/>
            <person name="Pore S.D."/>
            <person name="Arora P."/>
            <person name="Kapse N.G."/>
            <person name="Dhakephalkar P.K."/>
            <person name="Rahalkar M.C."/>
        </authorList>
    </citation>
    <scope>NUCLEOTIDE SEQUENCE [LARGE SCALE GENOMIC DNA]</scope>
    <source>
        <strain evidence="2">Sn10-6</strain>
    </source>
</reference>
<dbReference type="Pfam" id="PF09720">
    <property type="entry name" value="Unstab_antitox"/>
    <property type="match status" value="1"/>
</dbReference>
<evidence type="ECO:0000313" key="2">
    <source>
        <dbReference type="Proteomes" id="UP000033684"/>
    </source>
</evidence>
<proteinExistence type="predicted"/>
<evidence type="ECO:0008006" key="3">
    <source>
        <dbReference type="Google" id="ProtNLM"/>
    </source>
</evidence>
<dbReference type="RefSeq" id="WP_045780446.1">
    <property type="nucleotide sequence ID" value="NZ_LAJX01000249.1"/>
</dbReference>
<comment type="caution">
    <text evidence="1">The sequence shown here is derived from an EMBL/GenBank/DDBJ whole genome shotgun (WGS) entry which is preliminary data.</text>
</comment>
<sequence>MMREEIATMSMSEKIILMEAIWDSLETEIDELQPPDWHQDVLSDRIERLNTGQVKLISLQELKNRIR</sequence>
<dbReference type="OrthoDB" id="291542at2"/>
<accession>A0A0F3IEZ1</accession>
<protein>
    <recommendedName>
        <fullName evidence="3">Addiction module protein</fullName>
    </recommendedName>
</protein>
<dbReference type="AlphaFoldDB" id="A0A0F3IEZ1"/>
<dbReference type="EMBL" id="LAJX01000249">
    <property type="protein sequence ID" value="KJV05321.1"/>
    <property type="molecule type" value="Genomic_DNA"/>
</dbReference>
<keyword evidence="2" id="KW-1185">Reference proteome</keyword>
<organism evidence="1 2">
    <name type="scientific">Methylocucumis oryzae</name>
    <dbReference type="NCBI Taxonomy" id="1632867"/>
    <lineage>
        <taxon>Bacteria</taxon>
        <taxon>Pseudomonadati</taxon>
        <taxon>Pseudomonadota</taxon>
        <taxon>Gammaproteobacteria</taxon>
        <taxon>Methylococcales</taxon>
        <taxon>Methylococcaceae</taxon>
        <taxon>Methylocucumis</taxon>
    </lineage>
</organism>
<dbReference type="NCBIfam" id="TIGR02574">
    <property type="entry name" value="stabl_TIGR02574"/>
    <property type="match status" value="1"/>
</dbReference>
<evidence type="ECO:0000313" key="1">
    <source>
        <dbReference type="EMBL" id="KJV05321.1"/>
    </source>
</evidence>
<dbReference type="Proteomes" id="UP000033684">
    <property type="component" value="Unassembled WGS sequence"/>
</dbReference>
<reference evidence="1 2" key="2">
    <citation type="journal article" date="2016" name="Microb. Ecol.">
        <title>Genome Characteristics of a Novel Type I Methanotroph (Sn10-6) Isolated from a Flooded Indian Rice Field.</title>
        <authorList>
            <person name="Rahalkar M.C."/>
            <person name="Pandit P.S."/>
            <person name="Dhakephalkar P.K."/>
            <person name="Pore S."/>
            <person name="Arora P."/>
            <person name="Kapse N."/>
        </authorList>
    </citation>
    <scope>NUCLEOTIDE SEQUENCE [LARGE SCALE GENOMIC DNA]</scope>
    <source>
        <strain evidence="1 2">Sn10-6</strain>
    </source>
</reference>